<reference evidence="2 3" key="1">
    <citation type="submission" date="2016-10" db="EMBL/GenBank/DDBJ databases">
        <authorList>
            <person name="de Groot N.N."/>
        </authorList>
    </citation>
    <scope>NUCLEOTIDE SEQUENCE [LARGE SCALE GENOMIC DNA]</scope>
    <source>
        <strain evidence="2 3">Nl7</strain>
    </source>
</reference>
<dbReference type="OrthoDB" id="8564490at2"/>
<evidence type="ECO:0000313" key="3">
    <source>
        <dbReference type="Proteomes" id="UP000183339"/>
    </source>
</evidence>
<dbReference type="EMBL" id="FOHI01000004">
    <property type="protein sequence ID" value="SET25851.1"/>
    <property type="molecule type" value="Genomic_DNA"/>
</dbReference>
<sequence>MSYLKPVLTATMLALALGLTACKPKEEAAREQSLEQKADTKEDKADVVRKEGEAAADRLERQDPGMDSRSTDRAADAARESSENRADQLEDQADRLREQK</sequence>
<dbReference type="AlphaFoldDB" id="A0A1I0D1Q0"/>
<feature type="region of interest" description="Disordered" evidence="1">
    <location>
        <begin position="29"/>
        <end position="100"/>
    </location>
</feature>
<evidence type="ECO:0000256" key="1">
    <source>
        <dbReference type="SAM" id="MobiDB-lite"/>
    </source>
</evidence>
<gene>
    <name evidence="2" type="ORF">SAMN05216412_104196</name>
</gene>
<dbReference type="PROSITE" id="PS51257">
    <property type="entry name" value="PROKAR_LIPOPROTEIN"/>
    <property type="match status" value="1"/>
</dbReference>
<organism evidence="2 3">
    <name type="scientific">Nitrosospira multiformis</name>
    <dbReference type="NCBI Taxonomy" id="1231"/>
    <lineage>
        <taxon>Bacteria</taxon>
        <taxon>Pseudomonadati</taxon>
        <taxon>Pseudomonadota</taxon>
        <taxon>Betaproteobacteria</taxon>
        <taxon>Nitrosomonadales</taxon>
        <taxon>Nitrosomonadaceae</taxon>
        <taxon>Nitrosospira</taxon>
    </lineage>
</organism>
<proteinExistence type="predicted"/>
<accession>A0A1I0D1Q0</accession>
<dbReference type="Proteomes" id="UP000183339">
    <property type="component" value="Unassembled WGS sequence"/>
</dbReference>
<dbReference type="RefSeq" id="WP_074707073.1">
    <property type="nucleotide sequence ID" value="NZ_FOHI01000004.1"/>
</dbReference>
<evidence type="ECO:0000313" key="2">
    <source>
        <dbReference type="EMBL" id="SET25851.1"/>
    </source>
</evidence>
<protein>
    <recommendedName>
        <fullName evidence="4">Lipoprotein</fullName>
    </recommendedName>
</protein>
<name>A0A1I0D1Q0_9PROT</name>
<evidence type="ECO:0008006" key="4">
    <source>
        <dbReference type="Google" id="ProtNLM"/>
    </source>
</evidence>